<dbReference type="NCBIfam" id="TIGR00377">
    <property type="entry name" value="ant_ant_sig"/>
    <property type="match status" value="1"/>
</dbReference>
<dbReference type="EMBL" id="CP146992">
    <property type="protein sequence ID" value="WXA41889.1"/>
    <property type="molecule type" value="Genomic_DNA"/>
</dbReference>
<dbReference type="GO" id="GO:0043856">
    <property type="term" value="F:anti-sigma factor antagonist activity"/>
    <property type="evidence" value="ECO:0007669"/>
    <property type="project" value="InterPro"/>
</dbReference>
<dbReference type="RefSeq" id="WP_075758171.1">
    <property type="nucleotide sequence ID" value="NZ_CP146992.1"/>
</dbReference>
<dbReference type="Gene3D" id="3.30.750.24">
    <property type="entry name" value="STAS domain"/>
    <property type="match status" value="1"/>
</dbReference>
<evidence type="ECO:0000256" key="2">
    <source>
        <dbReference type="RuleBase" id="RU003749"/>
    </source>
</evidence>
<dbReference type="PROSITE" id="PS50801">
    <property type="entry name" value="STAS"/>
    <property type="match status" value="1"/>
</dbReference>
<dbReference type="InterPro" id="IPR036513">
    <property type="entry name" value="STAS_dom_sf"/>
</dbReference>
<dbReference type="InterPro" id="IPR003658">
    <property type="entry name" value="Anti-sigma_ant"/>
</dbReference>
<gene>
    <name evidence="4" type="primary">rsbV_2</name>
    <name evidence="5" type="ORF">SPSPH_047010</name>
    <name evidence="4" type="ORF">SSPH_04351</name>
</gene>
<evidence type="ECO:0000313" key="6">
    <source>
        <dbReference type="Proteomes" id="UP000186950"/>
    </source>
</evidence>
<dbReference type="AlphaFoldDB" id="A0A1U7M9X8"/>
<comment type="similarity">
    <text evidence="1 2">Belongs to the anti-sigma-factor antagonist family.</text>
</comment>
<accession>A0A1U7M9X8</accession>
<name>A0A1U7M9X8_9FIRM</name>
<dbReference type="Pfam" id="PF01740">
    <property type="entry name" value="STAS"/>
    <property type="match status" value="1"/>
</dbReference>
<evidence type="ECO:0000313" key="4">
    <source>
        <dbReference type="EMBL" id="CVK21656.1"/>
    </source>
</evidence>
<keyword evidence="7" id="KW-1185">Reference proteome</keyword>
<dbReference type="EMBL" id="FCOW01000042">
    <property type="protein sequence ID" value="CVK21656.1"/>
    <property type="molecule type" value="Genomic_DNA"/>
</dbReference>
<reference evidence="5" key="2">
    <citation type="submission" date="2024-03" db="EMBL/GenBank/DDBJ databases">
        <title>Complete genome sequence of Sporomusa sphaeroides DSM 2875T isolated from mud of the Leine river and Sporomusa ovata DSM 2662T isolated from sugar beet leaf silage.</title>
        <authorList>
            <person name="Boeer T."/>
            <person name="Lueschen A."/>
            <person name="Daniel R."/>
            <person name="Poehlein A."/>
        </authorList>
    </citation>
    <scope>NUCLEOTIDE SEQUENCE</scope>
    <source>
        <strain evidence="5">DSM 2875</strain>
        <plasmid evidence="5">pSSP59</plasmid>
    </source>
</reference>
<organism evidence="5 6">
    <name type="scientific">Sporomusa sphaeroides DSM 2875</name>
    <dbReference type="NCBI Taxonomy" id="1337886"/>
    <lineage>
        <taxon>Bacteria</taxon>
        <taxon>Bacillati</taxon>
        <taxon>Bacillota</taxon>
        <taxon>Negativicutes</taxon>
        <taxon>Selenomonadales</taxon>
        <taxon>Sporomusaceae</taxon>
        <taxon>Sporomusa</taxon>
    </lineage>
</organism>
<dbReference type="Proteomes" id="UP000186950">
    <property type="component" value="Plasmid pSSP59"/>
</dbReference>
<sequence>MFNFIKSEDDKAVKVTVYGEIEGSKRRTFNDEFGKLLNDNIIHFQFDMSQVTYIDSTGIGIFLDLRKKALNRGGSVYVYNMPDHIQMLFRVTHLEKLFCIKPNLGGIERA</sequence>
<dbReference type="Proteomes" id="UP000245702">
    <property type="component" value="Unassembled WGS sequence"/>
</dbReference>
<dbReference type="CDD" id="cd07043">
    <property type="entry name" value="STAS_anti-anti-sigma_factors"/>
    <property type="match status" value="1"/>
</dbReference>
<evidence type="ECO:0000313" key="7">
    <source>
        <dbReference type="Proteomes" id="UP000245702"/>
    </source>
</evidence>
<evidence type="ECO:0000259" key="3">
    <source>
        <dbReference type="PROSITE" id="PS50801"/>
    </source>
</evidence>
<dbReference type="PANTHER" id="PTHR33495">
    <property type="entry name" value="ANTI-SIGMA FACTOR ANTAGONIST TM_1081-RELATED-RELATED"/>
    <property type="match status" value="1"/>
</dbReference>
<dbReference type="KEGG" id="ssph:SPSPH_047010"/>
<protein>
    <recommendedName>
        <fullName evidence="2">Anti-sigma factor antagonist</fullName>
    </recommendedName>
</protein>
<keyword evidence="5" id="KW-0614">Plasmid</keyword>
<dbReference type="SUPFAM" id="SSF52091">
    <property type="entry name" value="SpoIIaa-like"/>
    <property type="match status" value="1"/>
</dbReference>
<feature type="domain" description="STAS" evidence="3">
    <location>
        <begin position="15"/>
        <end position="110"/>
    </location>
</feature>
<geneLocation type="plasmid" evidence="5 6">
    <name>pSSP59</name>
</geneLocation>
<evidence type="ECO:0000313" key="5">
    <source>
        <dbReference type="EMBL" id="WXA41889.1"/>
    </source>
</evidence>
<proteinExistence type="inferred from homology"/>
<reference evidence="4 7" key="1">
    <citation type="submission" date="2016-01" db="EMBL/GenBank/DDBJ databases">
        <authorList>
            <person name="Brown R."/>
        </authorList>
    </citation>
    <scope>NUCLEOTIDE SEQUENCE [LARGE SCALE GENOMIC DNA]</scope>
    <source>
        <strain evidence="4">Sporomusa sphaeroides DSM 2875</strain>
    </source>
</reference>
<dbReference type="OrthoDB" id="9793697at2"/>
<evidence type="ECO:0000256" key="1">
    <source>
        <dbReference type="ARBA" id="ARBA00009013"/>
    </source>
</evidence>
<dbReference type="InterPro" id="IPR002645">
    <property type="entry name" value="STAS_dom"/>
</dbReference>